<evidence type="ECO:0000313" key="2">
    <source>
        <dbReference type="Proteomes" id="UP000244803"/>
    </source>
</evidence>
<protein>
    <submittedName>
        <fullName evidence="1">Uncharacterized protein</fullName>
    </submittedName>
</protein>
<sequence>MGLNIDQNHTSDSSINVTLIHNTLNNFHNLLSLYDEFDRYIHKVDIYNCSRILGKCFSKLSDIVGNGFNENDFRIRYTSIAMNTFTTFTSSFTDANYLNVSIDQYFCTNNPTNCYLDSIVSGSHNIREIYENVLKDVSETESSELTSKIIGEFCKKYEICLKVLYCLSYYSFNTIGKYSGYNFSLRFPNNITTEIKLSDIVESYNLLGLFNYFMDLYENFCESFLEYNVPQSIMEEAVRMSNEFNINLHLKMHCNDPGFYEFMKNQLLLSLESTNVRLKALDEYLKQVFSIYKNFDYTTAIQQNNFEFDDVFLQEFYVRMVGGLFDDFSVKVSLMLPLVDALYIIERFVGMVHSNLQFNGLNYFQIYLEISLRHWENQLLNYIRSLSMNQYSVVPPAKKGGKPNSPLSNGEMFLKQVNFDTIIQSYTTYIKQFLKLIGADSSKETLEPIQRLGFLKNSHSCYISINMYSIVMLMLKLLMIPVELNHELTTYFESHTKIADKASDVIKVTKNRILRMYIHKNSKLIQNTVLLYLFNSNTSIKDFLLNICKLDRAQQGLHEIVSVFLIYISNVYCMNNLVTMAPHLIQCSQLVYSGLSDSAAESRILLGLIRNNYKVGVAKISLLKLQDHLIAHLSAFNQQFIQRVVSNTLNMLRHTSSESHGNDVINYLSKFSQLLFKYLPNETYINILTICIDLTYNCIIFEVLDFFERINYKFNQQLFFKIKVYVESLSYSINLHITNGLDLDLSYAEKFTNFLKVFYDYNSVIDHLYGYNEFSKINKLIRHIKTF</sequence>
<proteinExistence type="predicted"/>
<dbReference type="OrthoDB" id="360884at2759"/>
<accession>A0A976M6J9</accession>
<evidence type="ECO:0000313" key="1">
    <source>
        <dbReference type="EMBL" id="UKJ88634.2"/>
    </source>
</evidence>
<dbReference type="AlphaFoldDB" id="A0A976M6J9"/>
<dbReference type="Proteomes" id="UP000244803">
    <property type="component" value="Chromosome 3"/>
</dbReference>
<reference evidence="1" key="1">
    <citation type="submission" date="2022-07" db="EMBL/GenBank/DDBJ databases">
        <title>Evaluation of T. orientalis genome assembly methods using nanopore sequencing and analysis of variation between genomes.</title>
        <authorList>
            <person name="Yam J."/>
            <person name="Micallef M.L."/>
            <person name="Liu M."/>
            <person name="Djordjevic S.P."/>
            <person name="Bogema D.R."/>
            <person name="Jenkins C."/>
        </authorList>
    </citation>
    <scope>NUCLEOTIDE SEQUENCE</scope>
    <source>
        <strain evidence="1">Fish Creek</strain>
    </source>
</reference>
<name>A0A976M6J9_THEOR</name>
<dbReference type="EMBL" id="CP056066">
    <property type="protein sequence ID" value="UKJ88634.2"/>
    <property type="molecule type" value="Genomic_DNA"/>
</dbReference>
<organism evidence="1 2">
    <name type="scientific">Theileria orientalis</name>
    <dbReference type="NCBI Taxonomy" id="68886"/>
    <lineage>
        <taxon>Eukaryota</taxon>
        <taxon>Sar</taxon>
        <taxon>Alveolata</taxon>
        <taxon>Apicomplexa</taxon>
        <taxon>Aconoidasida</taxon>
        <taxon>Piroplasmida</taxon>
        <taxon>Theileriidae</taxon>
        <taxon>Theileria</taxon>
    </lineage>
</organism>
<gene>
    <name evidence="1" type="ORF">MACJ_001878</name>
</gene>